<feature type="region of interest" description="Disordered" evidence="1">
    <location>
        <begin position="1"/>
        <end position="57"/>
    </location>
</feature>
<organism evidence="2">
    <name type="scientific">Lygus hesperus</name>
    <name type="common">Western plant bug</name>
    <dbReference type="NCBI Taxonomy" id="30085"/>
    <lineage>
        <taxon>Eukaryota</taxon>
        <taxon>Metazoa</taxon>
        <taxon>Ecdysozoa</taxon>
        <taxon>Arthropoda</taxon>
        <taxon>Hexapoda</taxon>
        <taxon>Insecta</taxon>
        <taxon>Pterygota</taxon>
        <taxon>Neoptera</taxon>
        <taxon>Paraneoptera</taxon>
        <taxon>Hemiptera</taxon>
        <taxon>Heteroptera</taxon>
        <taxon>Panheteroptera</taxon>
        <taxon>Cimicomorpha</taxon>
        <taxon>Miridae</taxon>
        <taxon>Mirini</taxon>
        <taxon>Lygus</taxon>
    </lineage>
</organism>
<name>A0A146KLN2_LYGHE</name>
<dbReference type="EMBL" id="GDHC01021964">
    <property type="protein sequence ID" value="JAP96664.1"/>
    <property type="molecule type" value="Transcribed_RNA"/>
</dbReference>
<feature type="non-terminal residue" evidence="2">
    <location>
        <position position="1"/>
    </location>
</feature>
<proteinExistence type="predicted"/>
<evidence type="ECO:0000256" key="1">
    <source>
        <dbReference type="SAM" id="MobiDB-lite"/>
    </source>
</evidence>
<protein>
    <submittedName>
        <fullName evidence="2">Uncharacterized protein</fullName>
    </submittedName>
</protein>
<feature type="compositionally biased region" description="Polar residues" evidence="1">
    <location>
        <begin position="31"/>
        <end position="40"/>
    </location>
</feature>
<sequence length="139" mass="14744">ITHASTRPGGPASTETEFQWPPAPPPIVESGSRNAHNPQPTGCPDYFPNTTAEQPAPQPTLVTAQGLDRVYKALDKLPIYSGSGKAGTAEAWVTQARNIRDGRAITGDCVPEHVWVQSAIGKAAGEAAVFLRTQHGKLH</sequence>
<evidence type="ECO:0000313" key="2">
    <source>
        <dbReference type="EMBL" id="JAP96664.1"/>
    </source>
</evidence>
<accession>A0A146KLN2</accession>
<dbReference type="AlphaFoldDB" id="A0A146KLN2"/>
<feature type="non-terminal residue" evidence="2">
    <location>
        <position position="139"/>
    </location>
</feature>
<reference evidence="2" key="1">
    <citation type="journal article" date="2016" name="Gigascience">
        <title>De novo construction of an expanded transcriptome assembly for the western tarnished plant bug, Lygus hesperus.</title>
        <authorList>
            <person name="Tassone E.E."/>
            <person name="Geib S.M."/>
            <person name="Hall B."/>
            <person name="Fabrick J.A."/>
            <person name="Brent C.S."/>
            <person name="Hull J.J."/>
        </authorList>
    </citation>
    <scope>NUCLEOTIDE SEQUENCE</scope>
</reference>
<gene>
    <name evidence="2" type="ORF">g.84146</name>
</gene>